<keyword evidence="2" id="KW-1185">Reference proteome</keyword>
<accession>A0ABC8QJK4</accession>
<evidence type="ECO:0000313" key="2">
    <source>
        <dbReference type="Proteomes" id="UP001642380"/>
    </source>
</evidence>
<evidence type="ECO:0000313" key="1">
    <source>
        <dbReference type="EMBL" id="CAJ2002064.1"/>
    </source>
</evidence>
<dbReference type="Proteomes" id="UP001642380">
    <property type="component" value="Unassembled WGS sequence"/>
</dbReference>
<gene>
    <name evidence="1" type="ORF">CCFV1_ORF018</name>
</gene>
<sequence length="146" mass="17451">MITFFYNSRFYTGFFNYDRDWSYMSVTLSIPGFFNYDRDWSYMNVTPAIGFFNYDRDRSYRSVTPAIGFFNYDHDRSYRSVTPAIGFFHCDHDRSYRSAPMLPRNTLDRHYRPPPVWSARPTLSVVRHRLMGFHPRTPAPHPLAHV</sequence>
<reference evidence="1 2" key="1">
    <citation type="submission" date="2024-01" db="EMBL/GenBank/DDBJ databases">
        <authorList>
            <person name="Guinet B."/>
        </authorList>
    </citation>
    <scope>NUCLEOTIDE SEQUENCE [LARGE SCALE GENOMIC DNA]</scope>
</reference>
<name>A0ABC8QJK4_9VIRU</name>
<organism evidence="1 2">
    <name type="scientific">Cotesia congregata filamentous virus 1</name>
    <dbReference type="NCBI Taxonomy" id="3064291"/>
    <lineage>
        <taxon>Viruses</taxon>
        <taxon>Viruses incertae sedis</taxon>
        <taxon>Naldaviricetes</taxon>
        <taxon>Lefavirales</taxon>
        <taxon>Filamentoviridae</taxon>
        <taxon>Betafilamentovirus</taxon>
        <taxon>Betafilamentovirus cocongregatae</taxon>
    </lineage>
</organism>
<protein>
    <submittedName>
        <fullName evidence="1">Uncharacterized protein</fullName>
    </submittedName>
</protein>
<proteinExistence type="predicted"/>
<comment type="caution">
    <text evidence="1">The sequence shown here is derived from an EMBL/GenBank/DDBJ whole genome shotgun (WGS) entry which is preliminary data.</text>
</comment>
<dbReference type="EMBL" id="CAUOPR010000001">
    <property type="protein sequence ID" value="CAJ2002064.1"/>
    <property type="molecule type" value="Genomic_DNA"/>
</dbReference>